<proteinExistence type="predicted"/>
<dbReference type="RefSeq" id="WP_146321717.1">
    <property type="nucleotide sequence ID" value="NZ_CP042305.1"/>
</dbReference>
<dbReference type="PANTHER" id="PTHR42939">
    <property type="entry name" value="ABC TRANSPORTER ATP-BINDING PROTEIN ALBC-RELATED"/>
    <property type="match status" value="1"/>
</dbReference>
<accession>A0A5B8M5N1</accession>
<reference evidence="5 6" key="1">
    <citation type="submission" date="2019-07" db="EMBL/GenBank/DDBJ databases">
        <title>Full genome sequence of Humibacter sp. WJ7-1.</title>
        <authorList>
            <person name="Im W.-T."/>
        </authorList>
    </citation>
    <scope>NUCLEOTIDE SEQUENCE [LARGE SCALE GENOMIC DNA]</scope>
    <source>
        <strain evidence="5 6">WJ7-1</strain>
    </source>
</reference>
<feature type="domain" description="ABC transporter" evidence="4">
    <location>
        <begin position="17"/>
        <end position="247"/>
    </location>
</feature>
<dbReference type="GO" id="GO:0005524">
    <property type="term" value="F:ATP binding"/>
    <property type="evidence" value="ECO:0007669"/>
    <property type="project" value="UniProtKB-KW"/>
</dbReference>
<sequence>MTGTNDLRSDVATAAPLRLRGLTKRYGTLTAVDAVTLDIPAGSFYGLVGPNGAGKTTLLSMAVGLVRPDEGTSDACGFDLWTHPVEAKSFLGVLPESDFLPRRLTASELLRSVGLLRGLSASVVEERTDELLDVLGLRDADNTVIADFSTGMRKKSALAVALLHGPRVLVLDEPFESVDPVSAATIRSILAAFISSGGTIVFSSHVMALVEALCDHVAVLAAGKVVAAGPIDDVRGSRSLDDAFSALVGADTTDGTLSWFAS</sequence>
<keyword evidence="2" id="KW-0547">Nucleotide-binding</keyword>
<evidence type="ECO:0000259" key="4">
    <source>
        <dbReference type="PROSITE" id="PS50893"/>
    </source>
</evidence>
<dbReference type="SMART" id="SM00382">
    <property type="entry name" value="AAA"/>
    <property type="match status" value="1"/>
</dbReference>
<dbReference type="InterPro" id="IPR027417">
    <property type="entry name" value="P-loop_NTPase"/>
</dbReference>
<evidence type="ECO:0000256" key="1">
    <source>
        <dbReference type="ARBA" id="ARBA00022448"/>
    </source>
</evidence>
<dbReference type="AlphaFoldDB" id="A0A5B8M5N1"/>
<gene>
    <name evidence="5" type="ORF">FPZ11_13765</name>
</gene>
<keyword evidence="3 5" id="KW-0067">ATP-binding</keyword>
<dbReference type="OrthoDB" id="9804819at2"/>
<evidence type="ECO:0000256" key="3">
    <source>
        <dbReference type="ARBA" id="ARBA00022840"/>
    </source>
</evidence>
<evidence type="ECO:0000313" key="5">
    <source>
        <dbReference type="EMBL" id="QDZ15683.1"/>
    </source>
</evidence>
<protein>
    <submittedName>
        <fullName evidence="5">ABC transporter ATP-binding protein</fullName>
    </submittedName>
</protein>
<name>A0A5B8M5N1_9MICO</name>
<dbReference type="Proteomes" id="UP000320216">
    <property type="component" value="Chromosome"/>
</dbReference>
<dbReference type="InterPro" id="IPR003593">
    <property type="entry name" value="AAA+_ATPase"/>
</dbReference>
<dbReference type="GO" id="GO:0016887">
    <property type="term" value="F:ATP hydrolysis activity"/>
    <property type="evidence" value="ECO:0007669"/>
    <property type="project" value="InterPro"/>
</dbReference>
<organism evidence="5 6">
    <name type="scientific">Humibacter ginsenosidimutans</name>
    <dbReference type="NCBI Taxonomy" id="2599293"/>
    <lineage>
        <taxon>Bacteria</taxon>
        <taxon>Bacillati</taxon>
        <taxon>Actinomycetota</taxon>
        <taxon>Actinomycetes</taxon>
        <taxon>Micrococcales</taxon>
        <taxon>Microbacteriaceae</taxon>
        <taxon>Humibacter</taxon>
    </lineage>
</organism>
<dbReference type="SUPFAM" id="SSF52540">
    <property type="entry name" value="P-loop containing nucleoside triphosphate hydrolases"/>
    <property type="match status" value="1"/>
</dbReference>
<dbReference type="EMBL" id="CP042305">
    <property type="protein sequence ID" value="QDZ15683.1"/>
    <property type="molecule type" value="Genomic_DNA"/>
</dbReference>
<dbReference type="CDD" id="cd03230">
    <property type="entry name" value="ABC_DR_subfamily_A"/>
    <property type="match status" value="1"/>
</dbReference>
<evidence type="ECO:0000313" key="6">
    <source>
        <dbReference type="Proteomes" id="UP000320216"/>
    </source>
</evidence>
<evidence type="ECO:0000256" key="2">
    <source>
        <dbReference type="ARBA" id="ARBA00022741"/>
    </source>
</evidence>
<dbReference type="Gene3D" id="3.40.50.300">
    <property type="entry name" value="P-loop containing nucleotide triphosphate hydrolases"/>
    <property type="match status" value="1"/>
</dbReference>
<dbReference type="PANTHER" id="PTHR42939:SF1">
    <property type="entry name" value="ABC TRANSPORTER ATP-BINDING PROTEIN ALBC-RELATED"/>
    <property type="match status" value="1"/>
</dbReference>
<dbReference type="PROSITE" id="PS50893">
    <property type="entry name" value="ABC_TRANSPORTER_2"/>
    <property type="match status" value="1"/>
</dbReference>
<keyword evidence="6" id="KW-1185">Reference proteome</keyword>
<keyword evidence="1" id="KW-0813">Transport</keyword>
<dbReference type="InterPro" id="IPR003439">
    <property type="entry name" value="ABC_transporter-like_ATP-bd"/>
</dbReference>
<dbReference type="KEGG" id="huw:FPZ11_13765"/>
<dbReference type="InterPro" id="IPR051782">
    <property type="entry name" value="ABC_Transporter_VariousFunc"/>
</dbReference>
<dbReference type="Pfam" id="PF00005">
    <property type="entry name" value="ABC_tran"/>
    <property type="match status" value="1"/>
</dbReference>